<gene>
    <name evidence="1" type="ORF">NEIFLAOT_01745</name>
</gene>
<sequence>MEISNKKEVLAYIRNNPGCTATAVANEVYGKWRWSGWIFARNDIEALCDEGLVSKRFFRGISVFYPAGVGKAKMPSETEQEK</sequence>
<protein>
    <submittedName>
        <fullName evidence="1">Uncharacterized protein</fullName>
    </submittedName>
</protein>
<evidence type="ECO:0000313" key="1">
    <source>
        <dbReference type="EMBL" id="EEG33179.1"/>
    </source>
</evidence>
<dbReference type="AlphaFoldDB" id="C0EP55"/>
<organism evidence="1 2">
    <name type="scientific">Neisseria flavescens NRL30031/H210</name>
    <dbReference type="NCBI Taxonomy" id="546264"/>
    <lineage>
        <taxon>Bacteria</taxon>
        <taxon>Pseudomonadati</taxon>
        <taxon>Pseudomonadota</taxon>
        <taxon>Betaproteobacteria</taxon>
        <taxon>Neisseriales</taxon>
        <taxon>Neisseriaceae</taxon>
        <taxon>Neisseria</taxon>
    </lineage>
</organism>
<dbReference type="EMBL" id="ACEN01000080">
    <property type="protein sequence ID" value="EEG33179.1"/>
    <property type="molecule type" value="Genomic_DNA"/>
</dbReference>
<evidence type="ECO:0000313" key="2">
    <source>
        <dbReference type="Proteomes" id="UP000004457"/>
    </source>
</evidence>
<comment type="caution">
    <text evidence="1">The sequence shown here is derived from an EMBL/GenBank/DDBJ whole genome shotgun (WGS) entry which is preliminary data.</text>
</comment>
<accession>C0EP55</accession>
<dbReference type="Proteomes" id="UP000004457">
    <property type="component" value="Unassembled WGS sequence"/>
</dbReference>
<name>C0EP55_NEIFL</name>
<reference evidence="1 2" key="1">
    <citation type="submission" date="2009-01" db="EMBL/GenBank/DDBJ databases">
        <authorList>
            <person name="Fulton L."/>
            <person name="Clifton S."/>
            <person name="Chinwalla A.T."/>
            <person name="Mitreva M."/>
            <person name="Sodergren E."/>
            <person name="Weinstock G."/>
            <person name="Clifton S."/>
            <person name="Dooling D.J."/>
            <person name="Fulton B."/>
            <person name="Minx P."/>
            <person name="Pepin K.H."/>
            <person name="Johnson M."/>
            <person name="Bhonagiri V."/>
            <person name="Nash W.E."/>
            <person name="Mardis E.R."/>
            <person name="Wilson R.K."/>
        </authorList>
    </citation>
    <scope>NUCLEOTIDE SEQUENCE [LARGE SCALE GENOMIC DNA]</scope>
    <source>
        <strain evidence="1 2">NRL30031/H210</strain>
    </source>
</reference>
<keyword evidence="2" id="KW-1185">Reference proteome</keyword>
<proteinExistence type="predicted"/>